<protein>
    <submittedName>
        <fullName evidence="4">Diguanylate cyclase (GGDEF) domain-containing protein</fullName>
    </submittedName>
</protein>
<dbReference type="InterPro" id="IPR043128">
    <property type="entry name" value="Rev_trsase/Diguanyl_cyclase"/>
</dbReference>
<evidence type="ECO:0000259" key="3">
    <source>
        <dbReference type="PROSITE" id="PS50887"/>
    </source>
</evidence>
<dbReference type="Pfam" id="PF00563">
    <property type="entry name" value="EAL"/>
    <property type="match status" value="1"/>
</dbReference>
<dbReference type="PANTHER" id="PTHR33121">
    <property type="entry name" value="CYCLIC DI-GMP PHOSPHODIESTERASE PDEF"/>
    <property type="match status" value="1"/>
</dbReference>
<dbReference type="SUPFAM" id="SSF55073">
    <property type="entry name" value="Nucleotide cyclase"/>
    <property type="match status" value="1"/>
</dbReference>
<dbReference type="CDD" id="cd01948">
    <property type="entry name" value="EAL"/>
    <property type="match status" value="1"/>
</dbReference>
<dbReference type="InterPro" id="IPR050706">
    <property type="entry name" value="Cyclic-di-GMP_PDE-like"/>
</dbReference>
<dbReference type="PROSITE" id="PS50887">
    <property type="entry name" value="GGDEF"/>
    <property type="match status" value="1"/>
</dbReference>
<accession>A0A1K1P4U0</accession>
<dbReference type="PANTHER" id="PTHR33121:SF70">
    <property type="entry name" value="SIGNALING PROTEIN YKOW"/>
    <property type="match status" value="1"/>
</dbReference>
<dbReference type="Gene3D" id="3.20.20.450">
    <property type="entry name" value="EAL domain"/>
    <property type="match status" value="1"/>
</dbReference>
<dbReference type="InterPro" id="IPR029787">
    <property type="entry name" value="Nucleotide_cyclase"/>
</dbReference>
<dbReference type="NCBIfam" id="TIGR00254">
    <property type="entry name" value="GGDEF"/>
    <property type="match status" value="1"/>
</dbReference>
<keyword evidence="1" id="KW-0472">Membrane</keyword>
<name>A0A1K1P4U0_RUMFL</name>
<evidence type="ECO:0000313" key="4">
    <source>
        <dbReference type="EMBL" id="SFW42469.1"/>
    </source>
</evidence>
<dbReference type="Proteomes" id="UP000183461">
    <property type="component" value="Unassembled WGS sequence"/>
</dbReference>
<dbReference type="AlphaFoldDB" id="A0A1K1P4U0"/>
<dbReference type="GO" id="GO:0071111">
    <property type="term" value="F:cyclic-guanylate-specific phosphodiesterase activity"/>
    <property type="evidence" value="ECO:0007669"/>
    <property type="project" value="InterPro"/>
</dbReference>
<dbReference type="SMART" id="SM00052">
    <property type="entry name" value="EAL"/>
    <property type="match status" value="1"/>
</dbReference>
<organism evidence="4 5">
    <name type="scientific">Ruminococcus flavefaciens</name>
    <dbReference type="NCBI Taxonomy" id="1265"/>
    <lineage>
        <taxon>Bacteria</taxon>
        <taxon>Bacillati</taxon>
        <taxon>Bacillota</taxon>
        <taxon>Clostridia</taxon>
        <taxon>Eubacteriales</taxon>
        <taxon>Oscillospiraceae</taxon>
        <taxon>Ruminococcus</taxon>
    </lineage>
</organism>
<dbReference type="PROSITE" id="PS50883">
    <property type="entry name" value="EAL"/>
    <property type="match status" value="1"/>
</dbReference>
<keyword evidence="1" id="KW-0812">Transmembrane</keyword>
<feature type="transmembrane region" description="Helical" evidence="1">
    <location>
        <begin position="116"/>
        <end position="135"/>
    </location>
</feature>
<gene>
    <name evidence="4" type="ORF">SAMN02910280_2471</name>
</gene>
<dbReference type="InterPro" id="IPR000160">
    <property type="entry name" value="GGDEF_dom"/>
</dbReference>
<evidence type="ECO:0000256" key="1">
    <source>
        <dbReference type="SAM" id="Phobius"/>
    </source>
</evidence>
<evidence type="ECO:0000259" key="2">
    <source>
        <dbReference type="PROSITE" id="PS50883"/>
    </source>
</evidence>
<feature type="domain" description="GGDEF" evidence="3">
    <location>
        <begin position="177"/>
        <end position="316"/>
    </location>
</feature>
<dbReference type="CDD" id="cd01949">
    <property type="entry name" value="GGDEF"/>
    <property type="match status" value="1"/>
</dbReference>
<dbReference type="SMART" id="SM00267">
    <property type="entry name" value="GGDEF"/>
    <property type="match status" value="1"/>
</dbReference>
<sequence>MKKNKEKKTFQKTLDALSKSKKYYPLFFVLILLLYIADFVVCRMLSVGGNPPPIMLAGQPIPLGAITGAVSNLGNICIILLVVFFGEIGFYTALGILLLQFPLVFQSIIVHHNLSNIPGVFGNILTILAIIIIYIRNNKANEYQERMRDQAVTDRLTGLPNRFACSELLDKLIKDSKKFALVHIDINSFKGINSTMGYESGNKVLIEIAKRWKNIADAGTSGTLDFVARVNGDEYVLIIRGYHSKTGIMKTIKHYEAVLGDRLTIDGCDFFITASFGYAEYPSDAKTPDSLFSYADAALTEVKARKSSVHILHFTPDLLKTERTLEIEGKIRDALKKDSLFFHLQPQYDMSHKLRGFEALARIKDADGQIMSPAEFIPVAEKVGLIDKLDSAVFRKAAVFFGELRARTGNSLILSLNASVRHLMKNDFLEELKELLKSSGLPAEQLEIEITESIMIDSAEKALQCINDIRAMGIKLAIDDFGTGYSSLSYLSNFPADLLKIDKSFIDKMNDSDKAKKYVEAIISLGHIMGFSVISEGVEEPEQLETLKEIGCDLIQGYIWGRPMPQEDAEQLVLAELSTE</sequence>
<feature type="transmembrane region" description="Helical" evidence="1">
    <location>
        <begin position="61"/>
        <end position="83"/>
    </location>
</feature>
<proteinExistence type="predicted"/>
<dbReference type="InterPro" id="IPR001633">
    <property type="entry name" value="EAL_dom"/>
</dbReference>
<evidence type="ECO:0000313" key="5">
    <source>
        <dbReference type="Proteomes" id="UP000183461"/>
    </source>
</evidence>
<dbReference type="InterPro" id="IPR035919">
    <property type="entry name" value="EAL_sf"/>
</dbReference>
<feature type="transmembrane region" description="Helical" evidence="1">
    <location>
        <begin position="90"/>
        <end position="110"/>
    </location>
</feature>
<feature type="transmembrane region" description="Helical" evidence="1">
    <location>
        <begin position="23"/>
        <end position="41"/>
    </location>
</feature>
<reference evidence="4 5" key="1">
    <citation type="submission" date="2016-11" db="EMBL/GenBank/DDBJ databases">
        <authorList>
            <person name="Jaros S."/>
            <person name="Januszkiewicz K."/>
            <person name="Wedrychowicz H."/>
        </authorList>
    </citation>
    <scope>NUCLEOTIDE SEQUENCE [LARGE SCALE GENOMIC DNA]</scope>
    <source>
        <strain evidence="4 5">YL228</strain>
    </source>
</reference>
<keyword evidence="1" id="KW-1133">Transmembrane helix</keyword>
<dbReference type="EMBL" id="FPIP01000007">
    <property type="protein sequence ID" value="SFW42469.1"/>
    <property type="molecule type" value="Genomic_DNA"/>
</dbReference>
<feature type="domain" description="EAL" evidence="2">
    <location>
        <begin position="324"/>
        <end position="577"/>
    </location>
</feature>
<dbReference type="RefSeq" id="WP_072300708.1">
    <property type="nucleotide sequence ID" value="NZ_FPIP01000007.1"/>
</dbReference>
<dbReference type="Pfam" id="PF00990">
    <property type="entry name" value="GGDEF"/>
    <property type="match status" value="1"/>
</dbReference>
<dbReference type="SUPFAM" id="SSF141868">
    <property type="entry name" value="EAL domain-like"/>
    <property type="match status" value="1"/>
</dbReference>
<dbReference type="Gene3D" id="3.30.70.270">
    <property type="match status" value="1"/>
</dbReference>